<reference evidence="1 2" key="1">
    <citation type="submission" date="2019-02" db="EMBL/GenBank/DDBJ databases">
        <title>Genome sequencing of the rare red list fungi Phellinidium pouzarii.</title>
        <authorList>
            <person name="Buettner E."/>
            <person name="Kellner H."/>
        </authorList>
    </citation>
    <scope>NUCLEOTIDE SEQUENCE [LARGE SCALE GENOMIC DNA]</scope>
    <source>
        <strain evidence="1 2">DSM 108285</strain>
    </source>
</reference>
<organism evidence="1 2">
    <name type="scientific">Phellinidium pouzarii</name>
    <dbReference type="NCBI Taxonomy" id="167371"/>
    <lineage>
        <taxon>Eukaryota</taxon>
        <taxon>Fungi</taxon>
        <taxon>Dikarya</taxon>
        <taxon>Basidiomycota</taxon>
        <taxon>Agaricomycotina</taxon>
        <taxon>Agaricomycetes</taxon>
        <taxon>Hymenochaetales</taxon>
        <taxon>Hymenochaetaceae</taxon>
        <taxon>Phellinidium</taxon>
    </lineage>
</organism>
<name>A0A4S4KK43_9AGAM</name>
<comment type="caution">
    <text evidence="1">The sequence shown here is derived from an EMBL/GenBank/DDBJ whole genome shotgun (WGS) entry which is preliminary data.</text>
</comment>
<protein>
    <submittedName>
        <fullName evidence="1">Uncharacterized protein</fullName>
    </submittedName>
</protein>
<evidence type="ECO:0000313" key="2">
    <source>
        <dbReference type="Proteomes" id="UP000308199"/>
    </source>
</evidence>
<proteinExistence type="predicted"/>
<gene>
    <name evidence="1" type="ORF">EW145_g7366</name>
</gene>
<dbReference type="EMBL" id="SGPK01000716">
    <property type="protein sequence ID" value="THG98795.1"/>
    <property type="molecule type" value="Genomic_DNA"/>
</dbReference>
<evidence type="ECO:0000313" key="1">
    <source>
        <dbReference type="EMBL" id="THG98795.1"/>
    </source>
</evidence>
<dbReference type="AlphaFoldDB" id="A0A4S4KK43"/>
<dbReference type="Proteomes" id="UP000308199">
    <property type="component" value="Unassembled WGS sequence"/>
</dbReference>
<keyword evidence="2" id="KW-1185">Reference proteome</keyword>
<sequence>MTHHGHHHHHHPAKVVINSLPLKGQLKHLNAHDILACDCLHIDKFLQGHSPHSPRITTNKKLRASILARQPFSPSATTSSTSTPIDVTNASITYTMSIGVGSPTTQYC</sequence>
<accession>A0A4S4KK43</accession>